<organism evidence="1 2">
    <name type="scientific">Thermocoleostomius sinensis A174</name>
    <dbReference type="NCBI Taxonomy" id="2016057"/>
    <lineage>
        <taxon>Bacteria</taxon>
        <taxon>Bacillati</taxon>
        <taxon>Cyanobacteriota</taxon>
        <taxon>Cyanophyceae</taxon>
        <taxon>Oculatellales</taxon>
        <taxon>Oculatellaceae</taxon>
        <taxon>Thermocoleostomius</taxon>
    </lineage>
</organism>
<dbReference type="RefSeq" id="WP_268607990.1">
    <property type="nucleotide sequence ID" value="NZ_CP113797.1"/>
</dbReference>
<dbReference type="KEGG" id="tsin:OXH18_15415"/>
<sequence>MGESCEGSNRLATLPIDSTFLEGVREIQPSSTGSVGEPPILEVSARSRLQHNPQKRNTNMTGEWNEQLPIVDDDRVQIWIIGSREQVTHQMNEFYVRKMTNDRVKFTPIIPAPFAAGKYMTVLVR</sequence>
<reference evidence="1" key="1">
    <citation type="submission" date="2022-12" db="EMBL/GenBank/DDBJ databases">
        <title>Polyphasic identification of a Novel Hot-Spring Cyanobacterium Ocullathermofonsia sinensis gen nov. sp. nov. and Genomic Insights on its Adaptations to the Thermal Habitat.</title>
        <authorList>
            <person name="Daroch M."/>
            <person name="Tang J."/>
            <person name="Jiang Y."/>
        </authorList>
    </citation>
    <scope>NUCLEOTIDE SEQUENCE</scope>
    <source>
        <strain evidence="1">PKUAC-SCTA174</strain>
    </source>
</reference>
<accession>A0A9E8Z940</accession>
<keyword evidence="2" id="KW-1185">Reference proteome</keyword>
<gene>
    <name evidence="1" type="ORF">OXH18_15415</name>
</gene>
<name>A0A9E8Z940_9CYAN</name>
<proteinExistence type="predicted"/>
<dbReference type="Proteomes" id="UP001163152">
    <property type="component" value="Chromosome"/>
</dbReference>
<dbReference type="EMBL" id="CP113797">
    <property type="protein sequence ID" value="WAL58567.1"/>
    <property type="molecule type" value="Genomic_DNA"/>
</dbReference>
<evidence type="ECO:0000313" key="1">
    <source>
        <dbReference type="EMBL" id="WAL58567.1"/>
    </source>
</evidence>
<dbReference type="AlphaFoldDB" id="A0A9E8Z940"/>
<evidence type="ECO:0000313" key="2">
    <source>
        <dbReference type="Proteomes" id="UP001163152"/>
    </source>
</evidence>
<protein>
    <submittedName>
        <fullName evidence="1">Uncharacterized protein</fullName>
    </submittedName>
</protein>